<dbReference type="Pfam" id="PF13041">
    <property type="entry name" value="PPR_2"/>
    <property type="match status" value="3"/>
</dbReference>
<feature type="repeat" description="PPR" evidence="2">
    <location>
        <begin position="202"/>
        <end position="236"/>
    </location>
</feature>
<dbReference type="Pfam" id="PF00849">
    <property type="entry name" value="PseudoU_synth_2"/>
    <property type="match status" value="1"/>
</dbReference>
<evidence type="ECO:0008006" key="8">
    <source>
        <dbReference type="Google" id="ProtNLM"/>
    </source>
</evidence>
<organism evidence="6 7">
    <name type="scientific">Polarella glacialis</name>
    <name type="common">Dinoflagellate</name>
    <dbReference type="NCBI Taxonomy" id="89957"/>
    <lineage>
        <taxon>Eukaryota</taxon>
        <taxon>Sar</taxon>
        <taxon>Alveolata</taxon>
        <taxon>Dinophyceae</taxon>
        <taxon>Suessiales</taxon>
        <taxon>Suessiaceae</taxon>
        <taxon>Polarella</taxon>
    </lineage>
</organism>
<dbReference type="GO" id="GO:0009982">
    <property type="term" value="F:pseudouridine synthase activity"/>
    <property type="evidence" value="ECO:0007669"/>
    <property type="project" value="InterPro"/>
</dbReference>
<evidence type="ECO:0000259" key="5">
    <source>
        <dbReference type="Pfam" id="PF23276"/>
    </source>
</evidence>
<gene>
    <name evidence="6" type="ORF">PGLA2088_LOCUS45663</name>
</gene>
<feature type="repeat" description="PPR" evidence="2">
    <location>
        <begin position="412"/>
        <end position="446"/>
    </location>
</feature>
<sequence>MGLARPLLQGVSFHPHAEQKPSVLCSGHRSLPGCTSRSNHDRIKPSVVAPGPGTSFEGSRALDTARRAASCRDRDPDRTSSGPGRPPPQDSVSNNHNNNNKVLQQLLALGKTPTQNEVSEVLLAELPVWTRNSRRVTVVLSSLAKHRLPQLARQVLTFMLESHVESDVIHYNVAISAYGNKAEWQMSLSLLWDMSGLKLTPNVRSYSAAVSACEKGGRWQLALNVLAHMRELMVMPNEITYNAAISACEKAGQWQLALGLVAYMREVRVSPNDVTYNAAISACEKASQWQLALSLLSCMPLLMVMPDTISYNAAMSACEKGGQWQLAMRLLNTMPGRSAMPNRISYSAAMSACSKGSQWQLVLSLLSSMPDTRVIPDEINVNAAIDACAREGKWQLALSLLSNMPLMMAMPDVMCYSAAISACEKARKWQEALSLLSIMPSVGVMPNRISYSAAISACEKAAQWQLALCILNSMRAMKVTLDIINCNAAISACEKGGRWQMALSLLTTMFATRMIPNKISYNAVISACGQGHQWQLAFDVLKEMLERQVVPDEWSYTALLSACEGSHQLEQGLQLLLELREGGGVSFSASFFPWALASLSVSDPEIIRSVFDEVLLTLSTSELPPQQLSIIAWASGMLGVKNAPLFRLLLTQALPRMKLFAMDELLKLAWGFAASRSDLHLLGAIQEEVTARLEEMDLQSLSESTRYAFVQDTLVMLWAFNFAGLLGSKLLTGARQLIRQAGAIIDRSHGLRISCAGPELLATMPPVDPAGSDPRILLSLPDRLVIFKPPGWEVHDQQTELQLSSFLQASLGAVPITRDVLHQCGFLHRLDVPSSGLVLAATTYEAYYDLKVQLNAGEIARDYVILCHGWISPVLEEIHAHLQWSDTRPLPTIAGERGRPSLTRLKVTGHAWHKSTALSLVAVRIATGRRHQIRSHFAHVGHPTVCDGKYTAGPTFQSDQAVCPRNFLHRYRLCFKDSADKRHEVTMSLPEDLVRALEQIRARSDSESARNIRAWLEEGTSP</sequence>
<feature type="domain" description="Pentatricopeptide repeat-containing protein-mitochondrial" evidence="5">
    <location>
        <begin position="384"/>
        <end position="506"/>
    </location>
</feature>
<dbReference type="InterPro" id="IPR020103">
    <property type="entry name" value="PsdUridine_synth_cat_dom_sf"/>
</dbReference>
<evidence type="ECO:0000256" key="2">
    <source>
        <dbReference type="PROSITE-ProRule" id="PRU00708"/>
    </source>
</evidence>
<dbReference type="Proteomes" id="UP000626109">
    <property type="component" value="Unassembled WGS sequence"/>
</dbReference>
<dbReference type="NCBIfam" id="TIGR00756">
    <property type="entry name" value="PPR"/>
    <property type="match status" value="2"/>
</dbReference>
<evidence type="ECO:0000259" key="4">
    <source>
        <dbReference type="Pfam" id="PF00849"/>
    </source>
</evidence>
<protein>
    <recommendedName>
        <fullName evidence="8">Pseudouridine synthase RsuA/RluA-like domain-containing protein</fullName>
    </recommendedName>
</protein>
<dbReference type="Gene3D" id="3.30.2350.10">
    <property type="entry name" value="Pseudouridine synthase"/>
    <property type="match status" value="1"/>
</dbReference>
<dbReference type="SUPFAM" id="SSF55120">
    <property type="entry name" value="Pseudouridine synthase"/>
    <property type="match status" value="1"/>
</dbReference>
<feature type="repeat" description="PPR" evidence="2">
    <location>
        <begin position="482"/>
        <end position="516"/>
    </location>
</feature>
<feature type="domain" description="Pseudouridine synthase RsuA/RluA-like" evidence="4">
    <location>
        <begin position="784"/>
        <end position="939"/>
    </location>
</feature>
<proteinExistence type="predicted"/>
<dbReference type="InterPro" id="IPR011990">
    <property type="entry name" value="TPR-like_helical_dom_sf"/>
</dbReference>
<dbReference type="Gene3D" id="1.25.40.10">
    <property type="entry name" value="Tetratricopeptide repeat domain"/>
    <property type="match status" value="4"/>
</dbReference>
<feature type="repeat" description="PPR" evidence="2">
    <location>
        <begin position="517"/>
        <end position="551"/>
    </location>
</feature>
<feature type="compositionally biased region" description="Basic and acidic residues" evidence="3">
    <location>
        <begin position="63"/>
        <end position="78"/>
    </location>
</feature>
<comment type="caution">
    <text evidence="6">The sequence shown here is derived from an EMBL/GenBank/DDBJ whole genome shotgun (WGS) entry which is preliminary data.</text>
</comment>
<feature type="repeat" description="PPR" evidence="2">
    <location>
        <begin position="342"/>
        <end position="376"/>
    </location>
</feature>
<feature type="repeat" description="PPR" evidence="2">
    <location>
        <begin position="237"/>
        <end position="271"/>
    </location>
</feature>
<feature type="non-terminal residue" evidence="6">
    <location>
        <position position="1"/>
    </location>
</feature>
<dbReference type="Pfam" id="PF23276">
    <property type="entry name" value="TPR_24"/>
    <property type="match status" value="1"/>
</dbReference>
<evidence type="ECO:0000313" key="7">
    <source>
        <dbReference type="Proteomes" id="UP000626109"/>
    </source>
</evidence>
<feature type="repeat" description="PPR" evidence="2">
    <location>
        <begin position="307"/>
        <end position="341"/>
    </location>
</feature>
<name>A0A813LNK9_POLGL</name>
<dbReference type="PANTHER" id="PTHR47447:SF17">
    <property type="entry name" value="OS12G0638900 PROTEIN"/>
    <property type="match status" value="1"/>
</dbReference>
<dbReference type="GO" id="GO:0001522">
    <property type="term" value="P:pseudouridine synthesis"/>
    <property type="evidence" value="ECO:0007669"/>
    <property type="project" value="InterPro"/>
</dbReference>
<accession>A0A813LNK9</accession>
<evidence type="ECO:0000256" key="1">
    <source>
        <dbReference type="ARBA" id="ARBA00022737"/>
    </source>
</evidence>
<dbReference type="GO" id="GO:0003723">
    <property type="term" value="F:RNA binding"/>
    <property type="evidence" value="ECO:0007669"/>
    <property type="project" value="InterPro"/>
</dbReference>
<dbReference type="InterPro" id="IPR006145">
    <property type="entry name" value="PsdUridine_synth_RsuA/RluA"/>
</dbReference>
<evidence type="ECO:0000256" key="3">
    <source>
        <dbReference type="SAM" id="MobiDB-lite"/>
    </source>
</evidence>
<dbReference type="EMBL" id="CAJNNW010035817">
    <property type="protein sequence ID" value="CAE8730197.1"/>
    <property type="molecule type" value="Genomic_DNA"/>
</dbReference>
<evidence type="ECO:0000313" key="6">
    <source>
        <dbReference type="EMBL" id="CAE8730197.1"/>
    </source>
</evidence>
<feature type="region of interest" description="Disordered" evidence="3">
    <location>
        <begin position="31"/>
        <end position="97"/>
    </location>
</feature>
<dbReference type="InterPro" id="IPR057027">
    <property type="entry name" value="TPR_mt"/>
</dbReference>
<dbReference type="PROSITE" id="PS51375">
    <property type="entry name" value="PPR"/>
    <property type="match status" value="7"/>
</dbReference>
<dbReference type="PANTHER" id="PTHR47447">
    <property type="entry name" value="OS03G0856100 PROTEIN"/>
    <property type="match status" value="1"/>
</dbReference>
<dbReference type="AlphaFoldDB" id="A0A813LNK9"/>
<reference evidence="6" key="1">
    <citation type="submission" date="2021-02" db="EMBL/GenBank/DDBJ databases">
        <authorList>
            <person name="Dougan E. K."/>
            <person name="Rhodes N."/>
            <person name="Thang M."/>
            <person name="Chan C."/>
        </authorList>
    </citation>
    <scope>NUCLEOTIDE SEQUENCE</scope>
</reference>
<dbReference type="InterPro" id="IPR002885">
    <property type="entry name" value="PPR_rpt"/>
</dbReference>
<dbReference type="CDD" id="cd02869">
    <property type="entry name" value="PseudoU_synth_RluA_like"/>
    <property type="match status" value="1"/>
</dbReference>
<keyword evidence="1" id="KW-0677">Repeat</keyword>